<gene>
    <name evidence="8" type="ORF">CEP51_013636</name>
</gene>
<dbReference type="EMBL" id="NKCL01000576">
    <property type="protein sequence ID" value="RSL61415.1"/>
    <property type="molecule type" value="Genomic_DNA"/>
</dbReference>
<keyword evidence="5" id="KW-0560">Oxidoreductase</keyword>
<dbReference type="InterPro" id="IPR036396">
    <property type="entry name" value="Cyt_P450_sf"/>
</dbReference>
<reference evidence="8 9" key="1">
    <citation type="submission" date="2017-06" db="EMBL/GenBank/DDBJ databases">
        <title>Comparative genomic analysis of Ambrosia Fusariam Clade fungi.</title>
        <authorList>
            <person name="Stajich J.E."/>
            <person name="Carrillo J."/>
            <person name="Kijimoto T."/>
            <person name="Eskalen A."/>
            <person name="O'Donnell K."/>
            <person name="Kasson M."/>
        </authorList>
    </citation>
    <scope>NUCLEOTIDE SEQUENCE [LARGE SCALE GENOMIC DNA]</scope>
    <source>
        <strain evidence="8 9">NRRL62606</strain>
    </source>
</reference>
<dbReference type="SUPFAM" id="SSF48264">
    <property type="entry name" value="Cytochrome P450"/>
    <property type="match status" value="1"/>
</dbReference>
<keyword evidence="3" id="KW-0349">Heme</keyword>
<evidence type="ECO:0000256" key="3">
    <source>
        <dbReference type="ARBA" id="ARBA00022617"/>
    </source>
</evidence>
<evidence type="ECO:0000256" key="7">
    <source>
        <dbReference type="ARBA" id="ARBA00023033"/>
    </source>
</evidence>
<dbReference type="AlphaFoldDB" id="A0A428Q7Z5"/>
<accession>A0A428Q7Z5</accession>
<evidence type="ECO:0000256" key="5">
    <source>
        <dbReference type="ARBA" id="ARBA00023002"/>
    </source>
</evidence>
<organism evidence="8 9">
    <name type="scientific">Fusarium floridanum</name>
    <dbReference type="NCBI Taxonomy" id="1325733"/>
    <lineage>
        <taxon>Eukaryota</taxon>
        <taxon>Fungi</taxon>
        <taxon>Dikarya</taxon>
        <taxon>Ascomycota</taxon>
        <taxon>Pezizomycotina</taxon>
        <taxon>Sordariomycetes</taxon>
        <taxon>Hypocreomycetidae</taxon>
        <taxon>Hypocreales</taxon>
        <taxon>Nectriaceae</taxon>
        <taxon>Fusarium</taxon>
        <taxon>Fusarium solani species complex</taxon>
    </lineage>
</organism>
<name>A0A428Q7Z5_9HYPO</name>
<evidence type="ECO:0000256" key="4">
    <source>
        <dbReference type="ARBA" id="ARBA00022723"/>
    </source>
</evidence>
<dbReference type="PANTHER" id="PTHR46206:SF2">
    <property type="entry name" value="CYTOCHROME P450 MONOOXYGENASE AUSG-RELATED"/>
    <property type="match status" value="1"/>
</dbReference>
<protein>
    <submittedName>
        <fullName evidence="8">Uncharacterized protein</fullName>
    </submittedName>
</protein>
<comment type="cofactor">
    <cofactor evidence="1">
        <name>heme</name>
        <dbReference type="ChEBI" id="CHEBI:30413"/>
    </cofactor>
</comment>
<dbReference type="Proteomes" id="UP000287972">
    <property type="component" value="Unassembled WGS sequence"/>
</dbReference>
<dbReference type="GO" id="GO:0020037">
    <property type="term" value="F:heme binding"/>
    <property type="evidence" value="ECO:0007669"/>
    <property type="project" value="InterPro"/>
</dbReference>
<keyword evidence="6" id="KW-0408">Iron</keyword>
<evidence type="ECO:0000256" key="2">
    <source>
        <dbReference type="ARBA" id="ARBA00010617"/>
    </source>
</evidence>
<dbReference type="PANTHER" id="PTHR46206">
    <property type="entry name" value="CYTOCHROME P450"/>
    <property type="match status" value="1"/>
</dbReference>
<comment type="caution">
    <text evidence="8">The sequence shown here is derived from an EMBL/GenBank/DDBJ whole genome shotgun (WGS) entry which is preliminary data.</text>
</comment>
<evidence type="ECO:0000256" key="1">
    <source>
        <dbReference type="ARBA" id="ARBA00001971"/>
    </source>
</evidence>
<evidence type="ECO:0000313" key="8">
    <source>
        <dbReference type="EMBL" id="RSL61415.1"/>
    </source>
</evidence>
<comment type="similarity">
    <text evidence="2">Belongs to the cytochrome P450 family.</text>
</comment>
<evidence type="ECO:0000313" key="9">
    <source>
        <dbReference type="Proteomes" id="UP000287972"/>
    </source>
</evidence>
<keyword evidence="7" id="KW-0503">Monooxygenase</keyword>
<evidence type="ECO:0000256" key="6">
    <source>
        <dbReference type="ARBA" id="ARBA00023004"/>
    </source>
</evidence>
<keyword evidence="9" id="KW-1185">Reference proteome</keyword>
<sequence>MLAMHSEFIDPIRQEIASTLAAEGWEKNALFNKKLLDSAVKEAQRLKPGGLC</sequence>
<dbReference type="GO" id="GO:0016705">
    <property type="term" value="F:oxidoreductase activity, acting on paired donors, with incorporation or reduction of molecular oxygen"/>
    <property type="evidence" value="ECO:0007669"/>
    <property type="project" value="InterPro"/>
</dbReference>
<dbReference type="GO" id="GO:0004497">
    <property type="term" value="F:monooxygenase activity"/>
    <property type="evidence" value="ECO:0007669"/>
    <property type="project" value="UniProtKB-KW"/>
</dbReference>
<keyword evidence="4" id="KW-0479">Metal-binding</keyword>
<proteinExistence type="inferred from homology"/>
<dbReference type="GO" id="GO:0005506">
    <property type="term" value="F:iron ion binding"/>
    <property type="evidence" value="ECO:0007669"/>
    <property type="project" value="InterPro"/>
</dbReference>